<evidence type="ECO:0000256" key="3">
    <source>
        <dbReference type="ARBA" id="ARBA00022475"/>
    </source>
</evidence>
<dbReference type="HAMAP" id="MF_01937">
    <property type="entry name" value="MenA_1"/>
    <property type="match status" value="1"/>
</dbReference>
<feature type="transmembrane region" description="Helical" evidence="8">
    <location>
        <begin position="279"/>
        <end position="304"/>
    </location>
</feature>
<dbReference type="PANTHER" id="PTHR13929">
    <property type="entry name" value="1,4-DIHYDROXY-2-NAPHTHOATE OCTAPRENYLTRANSFERASE"/>
    <property type="match status" value="1"/>
</dbReference>
<comment type="function">
    <text evidence="8">Conversion of 1,4-dihydroxy-2-naphthoate (DHNA) to demethylmenaquinone (DMK).</text>
</comment>
<dbReference type="InterPro" id="IPR004657">
    <property type="entry name" value="MenA"/>
</dbReference>
<keyword evidence="2 8" id="KW-0474">Menaquinone biosynthesis</keyword>
<keyword evidence="3 8" id="KW-1003">Cell membrane</keyword>
<comment type="subcellular location">
    <subcellularLocation>
        <location evidence="8">Cell membrane</location>
        <topology evidence="8">Multi-pass membrane protein</topology>
    </subcellularLocation>
    <subcellularLocation>
        <location evidence="1">Membrane</location>
        <topology evidence="1">Multi-pass membrane protein</topology>
    </subcellularLocation>
</comment>
<dbReference type="InterPro" id="IPR026046">
    <property type="entry name" value="UBIAD1"/>
</dbReference>
<dbReference type="RefSeq" id="WP_309851294.1">
    <property type="nucleotide sequence ID" value="NZ_BAAAIU010000003.1"/>
</dbReference>
<dbReference type="GO" id="GO:0005886">
    <property type="term" value="C:plasma membrane"/>
    <property type="evidence" value="ECO:0007669"/>
    <property type="project" value="UniProtKB-SubCell"/>
</dbReference>
<sequence length="308" mass="31453">MATAAQWLEGARPRTLPMAVAPVVAGTAAAFEADQGAWLAAGPVPAWARALLALIVSVLLQVGVNYANDYSDGIRGTDDVRVGPLRLTGSGAAEPAAVKRAAFACFGVAGLAGTVLALSSGLWWLILVGIVCVLAAWGYTGGSRPYGYMGLGDVMVFVFFGLVATLGTAVTQVGSLSGPAWVAAVSIGLFAMALLMANNVRDIPTDREVGKRTLAVRLGDSRARAAFAAQCAVGCLLPVLLVGRLGLWALLPVLAGALAVGPVRSMLRAGTLERAQLIPVLKTTGILTLVFSLLFAAAVVGSALTRAS</sequence>
<comment type="pathway">
    <text evidence="8">Quinol/quinone metabolism; menaquinone biosynthesis; menaquinol from 1,4-dihydroxy-2-naphthoate: step 1/2.</text>
</comment>
<evidence type="ECO:0000256" key="9">
    <source>
        <dbReference type="NCBIfam" id="TIGR00751"/>
    </source>
</evidence>
<feature type="transmembrane region" description="Helical" evidence="8">
    <location>
        <begin position="180"/>
        <end position="200"/>
    </location>
</feature>
<dbReference type="Gene3D" id="1.10.357.140">
    <property type="entry name" value="UbiA prenyltransferase"/>
    <property type="match status" value="1"/>
</dbReference>
<evidence type="ECO:0000256" key="6">
    <source>
        <dbReference type="ARBA" id="ARBA00022989"/>
    </source>
</evidence>
<comment type="similarity">
    <text evidence="8">Belongs to the MenA family. Type 1 subfamily.</text>
</comment>
<keyword evidence="6 8" id="KW-1133">Transmembrane helix</keyword>
<protein>
    <recommendedName>
        <fullName evidence="8 9">1,4-dihydroxy-2-naphthoate octaprenyltransferase</fullName>
        <shortName evidence="8">DHNA-octaprenyltransferase</shortName>
        <ecNumber evidence="8 9">2.5.1.74</ecNumber>
    </recommendedName>
</protein>
<dbReference type="GO" id="GO:0042371">
    <property type="term" value="P:vitamin K biosynthetic process"/>
    <property type="evidence" value="ECO:0007669"/>
    <property type="project" value="TreeGrafter"/>
</dbReference>
<feature type="transmembrane region" description="Helical" evidence="8">
    <location>
        <begin position="154"/>
        <end position="174"/>
    </location>
</feature>
<dbReference type="PANTHER" id="PTHR13929:SF0">
    <property type="entry name" value="UBIA PRENYLTRANSFERASE DOMAIN-CONTAINING PROTEIN 1"/>
    <property type="match status" value="1"/>
</dbReference>
<keyword evidence="11" id="KW-1185">Reference proteome</keyword>
<evidence type="ECO:0000256" key="4">
    <source>
        <dbReference type="ARBA" id="ARBA00022679"/>
    </source>
</evidence>
<reference evidence="10" key="1">
    <citation type="submission" date="2023-07" db="EMBL/GenBank/DDBJ databases">
        <title>Sequencing the genomes of 1000 actinobacteria strains.</title>
        <authorList>
            <person name="Klenk H.-P."/>
        </authorList>
    </citation>
    <scope>NUCLEOTIDE SEQUENCE</scope>
    <source>
        <strain evidence="10">DSM 13988</strain>
    </source>
</reference>
<dbReference type="PIRSF" id="PIRSF005355">
    <property type="entry name" value="UBIAD1"/>
    <property type="match status" value="1"/>
</dbReference>
<dbReference type="InterPro" id="IPR044878">
    <property type="entry name" value="UbiA_sf"/>
</dbReference>
<dbReference type="GO" id="GO:0009234">
    <property type="term" value="P:menaquinone biosynthetic process"/>
    <property type="evidence" value="ECO:0007669"/>
    <property type="project" value="UniProtKB-UniRule"/>
</dbReference>
<feature type="transmembrane region" description="Helical" evidence="8">
    <location>
        <begin position="101"/>
        <end position="118"/>
    </location>
</feature>
<comment type="catalytic activity">
    <reaction evidence="8">
        <text>an all-trans-polyprenyl diphosphate + 1,4-dihydroxy-2-naphthoate + H(+) = a 2-demethylmenaquinol + CO2 + diphosphate</text>
        <dbReference type="Rhea" id="RHEA:26478"/>
        <dbReference type="Rhea" id="RHEA-COMP:9563"/>
        <dbReference type="Rhea" id="RHEA-COMP:9564"/>
        <dbReference type="ChEBI" id="CHEBI:11173"/>
        <dbReference type="ChEBI" id="CHEBI:15378"/>
        <dbReference type="ChEBI" id="CHEBI:16526"/>
        <dbReference type="ChEBI" id="CHEBI:33019"/>
        <dbReference type="ChEBI" id="CHEBI:55437"/>
        <dbReference type="ChEBI" id="CHEBI:58914"/>
        <dbReference type="EC" id="2.5.1.74"/>
    </reaction>
</comment>
<evidence type="ECO:0000256" key="7">
    <source>
        <dbReference type="ARBA" id="ARBA00023136"/>
    </source>
</evidence>
<dbReference type="CDD" id="cd13962">
    <property type="entry name" value="PT_UbiA_UBIAD1"/>
    <property type="match status" value="1"/>
</dbReference>
<dbReference type="Proteomes" id="UP001247307">
    <property type="component" value="Unassembled WGS sequence"/>
</dbReference>
<keyword evidence="5 8" id="KW-0812">Transmembrane</keyword>
<keyword evidence="4 8" id="KW-0808">Transferase</keyword>
<organism evidence="10 11">
    <name type="scientific">Falsarthrobacter nasiphocae</name>
    <dbReference type="NCBI Taxonomy" id="189863"/>
    <lineage>
        <taxon>Bacteria</taxon>
        <taxon>Bacillati</taxon>
        <taxon>Actinomycetota</taxon>
        <taxon>Actinomycetes</taxon>
        <taxon>Micrococcales</taxon>
        <taxon>Micrococcaceae</taxon>
        <taxon>Falsarthrobacter</taxon>
    </lineage>
</organism>
<dbReference type="GO" id="GO:0046428">
    <property type="term" value="F:1,4-dihydroxy-2-naphthoate polyprenyltransferase activity"/>
    <property type="evidence" value="ECO:0007669"/>
    <property type="project" value="UniProtKB-UniRule"/>
</dbReference>
<accession>A0AAE3YFC9</accession>
<gene>
    <name evidence="8" type="primary">menA</name>
    <name evidence="10" type="ORF">J2S35_001319</name>
</gene>
<evidence type="ECO:0000256" key="8">
    <source>
        <dbReference type="HAMAP-Rule" id="MF_01937"/>
    </source>
</evidence>
<feature type="transmembrane region" description="Helical" evidence="8">
    <location>
        <begin position="247"/>
        <end position="267"/>
    </location>
</feature>
<feature type="transmembrane region" description="Helical" evidence="8">
    <location>
        <begin position="124"/>
        <end position="142"/>
    </location>
</feature>
<evidence type="ECO:0000256" key="2">
    <source>
        <dbReference type="ARBA" id="ARBA00022428"/>
    </source>
</evidence>
<evidence type="ECO:0000313" key="11">
    <source>
        <dbReference type="Proteomes" id="UP001247307"/>
    </source>
</evidence>
<name>A0AAE3YFC9_9MICC</name>
<evidence type="ECO:0000313" key="10">
    <source>
        <dbReference type="EMBL" id="MDR6892379.1"/>
    </source>
</evidence>
<dbReference type="NCBIfam" id="NF004751">
    <property type="entry name" value="PRK06080.1-3"/>
    <property type="match status" value="1"/>
</dbReference>
<comment type="caution">
    <text evidence="10">The sequence shown here is derived from an EMBL/GenBank/DDBJ whole genome shotgun (WGS) entry which is preliminary data.</text>
</comment>
<dbReference type="InterPro" id="IPR000537">
    <property type="entry name" value="UbiA_prenyltransferase"/>
</dbReference>
<dbReference type="NCBIfam" id="TIGR00751">
    <property type="entry name" value="menA"/>
    <property type="match status" value="1"/>
</dbReference>
<dbReference type="EMBL" id="JAVDUI010000001">
    <property type="protein sequence ID" value="MDR6892379.1"/>
    <property type="molecule type" value="Genomic_DNA"/>
</dbReference>
<evidence type="ECO:0000256" key="1">
    <source>
        <dbReference type="ARBA" id="ARBA00004141"/>
    </source>
</evidence>
<dbReference type="Pfam" id="PF01040">
    <property type="entry name" value="UbiA"/>
    <property type="match status" value="1"/>
</dbReference>
<evidence type="ECO:0000256" key="5">
    <source>
        <dbReference type="ARBA" id="ARBA00022692"/>
    </source>
</evidence>
<feature type="transmembrane region" description="Helical" evidence="8">
    <location>
        <begin position="46"/>
        <end position="67"/>
    </location>
</feature>
<dbReference type="EC" id="2.5.1.74" evidence="8 9"/>
<keyword evidence="7 8" id="KW-0472">Membrane</keyword>
<proteinExistence type="inferred from homology"/>
<dbReference type="AlphaFoldDB" id="A0AAE3YFC9"/>